<feature type="compositionally biased region" description="Polar residues" evidence="1">
    <location>
        <begin position="121"/>
        <end position="131"/>
    </location>
</feature>
<dbReference type="Pfam" id="PF20199">
    <property type="entry name" value="RepSA"/>
    <property type="match status" value="1"/>
</dbReference>
<feature type="compositionally biased region" description="Basic and acidic residues" evidence="1">
    <location>
        <begin position="87"/>
        <end position="108"/>
    </location>
</feature>
<keyword evidence="3" id="KW-1185">Reference proteome</keyword>
<protein>
    <submittedName>
        <fullName evidence="2">Replication initiator</fullName>
    </submittedName>
</protein>
<dbReference type="EMBL" id="JBHSKD010000003">
    <property type="protein sequence ID" value="MFC5175594.1"/>
    <property type="molecule type" value="Genomic_DNA"/>
</dbReference>
<reference evidence="3" key="1">
    <citation type="journal article" date="2019" name="Int. J. Syst. Evol. Microbiol.">
        <title>The Global Catalogue of Microorganisms (GCM) 10K type strain sequencing project: providing services to taxonomists for standard genome sequencing and annotation.</title>
        <authorList>
            <consortium name="The Broad Institute Genomics Platform"/>
            <consortium name="The Broad Institute Genome Sequencing Center for Infectious Disease"/>
            <person name="Wu L."/>
            <person name="Ma J."/>
        </authorList>
    </citation>
    <scope>NUCLEOTIDE SEQUENCE [LARGE SCALE GENOMIC DNA]</scope>
    <source>
        <strain evidence="3">DFY41</strain>
    </source>
</reference>
<gene>
    <name evidence="2" type="ORF">ACFPGP_02855</name>
</gene>
<sequence length="521" mass="58637">MAPLLVPAEALRELAEKHDVCTRPLMHEVTDSVGGSTHIVSTRCGATLESKCPPCARRNRILRMQQCREGWHLDEEPALEPSSALADAEREPSEPDDRRGRSTKRRQDAPNLPRATRSDRTVGTQFTSPSGETYRPSMFITFTLPSYGRVRPDGTPVDPNTYDYRRAALDALHFPKLVDRVWQNLRRVTGYKVQYFASVEAQRRLAPHLHAAVRGAVPRELIRAVAGATYHQVWWPRHDQPTYADELPQWTDGAGYVDPRSRAPLPTWDEAMDALDADDQAKPSHVIRLGEQLDIQGIIASEGDADRRVAYLTKYLAKSIAGSYGSSDELTRRQRVHRRRLHDEVRLLPCSPRCSNWLRFGIQPDRAQPGMTPGKCPFKGHDADHLGCGGRRVLVSRAWTGKTLSHHRADRAEVVRQALEAAGVEAPAAQRMAADVLREDGHARYYWRFVDPRTCTVPLYRQVLTRSIAEKLRWRRQYEAAKARASPPTTLPRPPDSQPDSVGCAPVRGERSESRSDTTCP</sequence>
<organism evidence="2 3">
    <name type="scientific">Nocardioides taihuensis</name>
    <dbReference type="NCBI Taxonomy" id="1835606"/>
    <lineage>
        <taxon>Bacteria</taxon>
        <taxon>Bacillati</taxon>
        <taxon>Actinomycetota</taxon>
        <taxon>Actinomycetes</taxon>
        <taxon>Propionibacteriales</taxon>
        <taxon>Nocardioidaceae</taxon>
        <taxon>Nocardioides</taxon>
    </lineage>
</organism>
<proteinExistence type="predicted"/>
<accession>A0ABW0BEB1</accession>
<dbReference type="Proteomes" id="UP001596087">
    <property type="component" value="Unassembled WGS sequence"/>
</dbReference>
<dbReference type="InterPro" id="IPR046828">
    <property type="entry name" value="RepSA"/>
</dbReference>
<feature type="region of interest" description="Disordered" evidence="1">
    <location>
        <begin position="78"/>
        <end position="131"/>
    </location>
</feature>
<name>A0ABW0BEB1_9ACTN</name>
<feature type="region of interest" description="Disordered" evidence="1">
    <location>
        <begin position="480"/>
        <end position="521"/>
    </location>
</feature>
<dbReference type="RefSeq" id="WP_378586604.1">
    <property type="nucleotide sequence ID" value="NZ_JBHSKD010000003.1"/>
</dbReference>
<evidence type="ECO:0000313" key="2">
    <source>
        <dbReference type="EMBL" id="MFC5175594.1"/>
    </source>
</evidence>
<comment type="caution">
    <text evidence="2">The sequence shown here is derived from an EMBL/GenBank/DDBJ whole genome shotgun (WGS) entry which is preliminary data.</text>
</comment>
<evidence type="ECO:0000256" key="1">
    <source>
        <dbReference type="SAM" id="MobiDB-lite"/>
    </source>
</evidence>
<feature type="compositionally biased region" description="Basic and acidic residues" evidence="1">
    <location>
        <begin position="508"/>
        <end position="521"/>
    </location>
</feature>
<evidence type="ECO:0000313" key="3">
    <source>
        <dbReference type="Proteomes" id="UP001596087"/>
    </source>
</evidence>